<name>A0A8S1F8Y5_9PELO</name>
<sequence length="268" mass="29834">MMAFGPGPTAFILVTESYCNAIAEVVRRLEQLPKTLDLSNLLIDENSFDTVTTAISNSSPSSVESVNLSRCRLSIDNENHLANLIAKASSLKLRATHSMTGFQALFKEISSLKILEISACEFSQHSDLAAILKKCPNLENLELAAIKMKPTTPSPIPSAFADFRCLTFLDISHCSSWTSEQDLSEIFENCPNVAKLALNDVKSAVSFDPFWFPKLSEFVARRSDLEWCSLFAFFTSSQLKKIDLRASTVPENVVREFREESRHAELLS</sequence>
<protein>
    <submittedName>
        <fullName evidence="1">Uncharacterized protein</fullName>
    </submittedName>
</protein>
<gene>
    <name evidence="1" type="ORF">CBOVIS_LOCUS10182</name>
</gene>
<dbReference type="EMBL" id="CADEPM010000007">
    <property type="protein sequence ID" value="CAB3408397.1"/>
    <property type="molecule type" value="Genomic_DNA"/>
</dbReference>
<dbReference type="Gene3D" id="3.80.10.10">
    <property type="entry name" value="Ribonuclease Inhibitor"/>
    <property type="match status" value="1"/>
</dbReference>
<comment type="caution">
    <text evidence="1">The sequence shown here is derived from an EMBL/GenBank/DDBJ whole genome shotgun (WGS) entry which is preliminary data.</text>
</comment>
<dbReference type="Proteomes" id="UP000494206">
    <property type="component" value="Unassembled WGS sequence"/>
</dbReference>
<evidence type="ECO:0000313" key="2">
    <source>
        <dbReference type="Proteomes" id="UP000494206"/>
    </source>
</evidence>
<keyword evidence="2" id="KW-1185">Reference proteome</keyword>
<accession>A0A8S1F8Y5</accession>
<proteinExistence type="predicted"/>
<dbReference type="SUPFAM" id="SSF52047">
    <property type="entry name" value="RNI-like"/>
    <property type="match status" value="1"/>
</dbReference>
<reference evidence="1 2" key="1">
    <citation type="submission" date="2020-04" db="EMBL/GenBank/DDBJ databases">
        <authorList>
            <person name="Laetsch R D."/>
            <person name="Stevens L."/>
            <person name="Kumar S."/>
            <person name="Blaxter L. M."/>
        </authorList>
    </citation>
    <scope>NUCLEOTIDE SEQUENCE [LARGE SCALE GENOMIC DNA]</scope>
</reference>
<dbReference type="AlphaFoldDB" id="A0A8S1F8Y5"/>
<organism evidence="1 2">
    <name type="scientific">Caenorhabditis bovis</name>
    <dbReference type="NCBI Taxonomy" id="2654633"/>
    <lineage>
        <taxon>Eukaryota</taxon>
        <taxon>Metazoa</taxon>
        <taxon>Ecdysozoa</taxon>
        <taxon>Nematoda</taxon>
        <taxon>Chromadorea</taxon>
        <taxon>Rhabditida</taxon>
        <taxon>Rhabditina</taxon>
        <taxon>Rhabditomorpha</taxon>
        <taxon>Rhabditoidea</taxon>
        <taxon>Rhabditidae</taxon>
        <taxon>Peloderinae</taxon>
        <taxon>Caenorhabditis</taxon>
    </lineage>
</organism>
<dbReference type="InterPro" id="IPR032675">
    <property type="entry name" value="LRR_dom_sf"/>
</dbReference>
<evidence type="ECO:0000313" key="1">
    <source>
        <dbReference type="EMBL" id="CAB3408397.1"/>
    </source>
</evidence>